<protein>
    <submittedName>
        <fullName evidence="1">Uncharacterized protein</fullName>
    </submittedName>
</protein>
<gene>
    <name evidence="1" type="ORF">BV25DRAFT_1879139</name>
</gene>
<dbReference type="Proteomes" id="UP000814140">
    <property type="component" value="Unassembled WGS sequence"/>
</dbReference>
<accession>A0ACB8TCU0</accession>
<dbReference type="EMBL" id="MU277193">
    <property type="protein sequence ID" value="KAI0066104.1"/>
    <property type="molecule type" value="Genomic_DNA"/>
</dbReference>
<keyword evidence="2" id="KW-1185">Reference proteome</keyword>
<reference evidence="1" key="1">
    <citation type="submission" date="2021-03" db="EMBL/GenBank/DDBJ databases">
        <authorList>
            <consortium name="DOE Joint Genome Institute"/>
            <person name="Ahrendt S."/>
            <person name="Looney B.P."/>
            <person name="Miyauchi S."/>
            <person name="Morin E."/>
            <person name="Drula E."/>
            <person name="Courty P.E."/>
            <person name="Chicoki N."/>
            <person name="Fauchery L."/>
            <person name="Kohler A."/>
            <person name="Kuo A."/>
            <person name="Labutti K."/>
            <person name="Pangilinan J."/>
            <person name="Lipzen A."/>
            <person name="Riley R."/>
            <person name="Andreopoulos W."/>
            <person name="He G."/>
            <person name="Johnson J."/>
            <person name="Barry K.W."/>
            <person name="Grigoriev I.V."/>
            <person name="Nagy L."/>
            <person name="Hibbett D."/>
            <person name="Henrissat B."/>
            <person name="Matheny P.B."/>
            <person name="Labbe J."/>
            <person name="Martin F."/>
        </authorList>
    </citation>
    <scope>NUCLEOTIDE SEQUENCE</scope>
    <source>
        <strain evidence="1">HHB10654</strain>
    </source>
</reference>
<evidence type="ECO:0000313" key="1">
    <source>
        <dbReference type="EMBL" id="KAI0066104.1"/>
    </source>
</evidence>
<sequence>MSLVKKDLKDSIRHFTPAWFAVNMGVGIISTLFANFPYGSTTAPMKALSAVVFFLNLLLFVAFCAASTARYVLFPDLWRLMINHPVQSLYLGCFPMGAATLINVSVTLFYSEYGFGGSAFLYTLWGFWWLDVAVSALCCWGLVHVMSVVHDQSLSRMTAIWLLPVVTLIVASSTGGILAQALHPLSEQKALITLTFSIFLVAIGLSLALMILTIYLFRLIVHGPHPGASVVSSFVPLGPMGQAGFSIVLIGDAMRTFLPVHGNHSLFLSSAQVGEIVYAVCMCIAFVLWALATMWLVYALLGIQAVVRKSRFPFRVPFWGMIFPNGVYANLTISLYRTFDVRFFRVWGAIYAGITFAMWLVVSVITVSMVYHGVIFVAPCLEEIDMARDFVPEEKRAAEARVKAAEEEAAQSTAVAPGQCGL</sequence>
<comment type="caution">
    <text evidence="1">The sequence shown here is derived from an EMBL/GenBank/DDBJ whole genome shotgun (WGS) entry which is preliminary data.</text>
</comment>
<evidence type="ECO:0000313" key="2">
    <source>
        <dbReference type="Proteomes" id="UP000814140"/>
    </source>
</evidence>
<proteinExistence type="predicted"/>
<organism evidence="1 2">
    <name type="scientific">Artomyces pyxidatus</name>
    <dbReference type="NCBI Taxonomy" id="48021"/>
    <lineage>
        <taxon>Eukaryota</taxon>
        <taxon>Fungi</taxon>
        <taxon>Dikarya</taxon>
        <taxon>Basidiomycota</taxon>
        <taxon>Agaricomycotina</taxon>
        <taxon>Agaricomycetes</taxon>
        <taxon>Russulales</taxon>
        <taxon>Auriscalpiaceae</taxon>
        <taxon>Artomyces</taxon>
    </lineage>
</organism>
<name>A0ACB8TCU0_9AGAM</name>
<reference evidence="1" key="2">
    <citation type="journal article" date="2022" name="New Phytol.">
        <title>Evolutionary transition to the ectomycorrhizal habit in the genomes of a hyperdiverse lineage of mushroom-forming fungi.</title>
        <authorList>
            <person name="Looney B."/>
            <person name="Miyauchi S."/>
            <person name="Morin E."/>
            <person name="Drula E."/>
            <person name="Courty P.E."/>
            <person name="Kohler A."/>
            <person name="Kuo A."/>
            <person name="LaButti K."/>
            <person name="Pangilinan J."/>
            <person name="Lipzen A."/>
            <person name="Riley R."/>
            <person name="Andreopoulos W."/>
            <person name="He G."/>
            <person name="Johnson J."/>
            <person name="Nolan M."/>
            <person name="Tritt A."/>
            <person name="Barry K.W."/>
            <person name="Grigoriev I.V."/>
            <person name="Nagy L.G."/>
            <person name="Hibbett D."/>
            <person name="Henrissat B."/>
            <person name="Matheny P.B."/>
            <person name="Labbe J."/>
            <person name="Martin F.M."/>
        </authorList>
    </citation>
    <scope>NUCLEOTIDE SEQUENCE</scope>
    <source>
        <strain evidence="1">HHB10654</strain>
    </source>
</reference>